<gene>
    <name evidence="1" type="ORF">P608_17110</name>
</gene>
<comment type="caution">
    <text evidence="1">The sequence shown here is derived from an EMBL/GenBank/DDBJ whole genome shotgun (WGS) entry which is preliminary data.</text>
</comment>
<evidence type="ECO:0000313" key="1">
    <source>
        <dbReference type="EMBL" id="KGH08827.1"/>
    </source>
</evidence>
<dbReference type="RefSeq" id="WP_224650889.1">
    <property type="nucleotide sequence ID" value="NZ_CP083938.1"/>
</dbReference>
<dbReference type="AlphaFoldDB" id="A0A096EBE4"/>
<sequence>MLFARSECIHDINAIGVAAAKPSIELPEYRLTARLFQGQVQGPAYTAEVFCLSHELL</sequence>
<accession>A0A096EBE4</accession>
<proteinExistence type="predicted"/>
<reference evidence="1 2" key="1">
    <citation type="submission" date="2013-09" db="EMBL/GenBank/DDBJ databases">
        <title>High correlation between genotypes and phenotypes of environmental bacteria Comamonas testosteroni strains.</title>
        <authorList>
            <person name="Liu L."/>
            <person name="Zhu W."/>
            <person name="Xia X."/>
            <person name="Xu B."/>
            <person name="Luo M."/>
            <person name="Wang G."/>
        </authorList>
    </citation>
    <scope>NUCLEOTIDE SEQUENCE [LARGE SCALE GENOMIC DNA]</scope>
    <source>
        <strain evidence="1 2">DF2</strain>
    </source>
</reference>
<dbReference type="Proteomes" id="UP000029549">
    <property type="component" value="Unassembled WGS sequence"/>
</dbReference>
<organism evidence="1 2">
    <name type="scientific">Comamonas thiooxydans</name>
    <dbReference type="NCBI Taxonomy" id="363952"/>
    <lineage>
        <taxon>Bacteria</taxon>
        <taxon>Pseudomonadati</taxon>
        <taxon>Pseudomonadota</taxon>
        <taxon>Betaproteobacteria</taxon>
        <taxon>Burkholderiales</taxon>
        <taxon>Comamonadaceae</taxon>
        <taxon>Comamonas</taxon>
    </lineage>
</organism>
<protein>
    <submittedName>
        <fullName evidence="1">Uncharacterized protein</fullName>
    </submittedName>
</protein>
<dbReference type="EMBL" id="AWTP01000122">
    <property type="protein sequence ID" value="KGH08827.1"/>
    <property type="molecule type" value="Genomic_DNA"/>
</dbReference>
<keyword evidence="2" id="KW-1185">Reference proteome</keyword>
<evidence type="ECO:0000313" key="2">
    <source>
        <dbReference type="Proteomes" id="UP000029549"/>
    </source>
</evidence>
<name>A0A096EBE4_9BURK</name>